<comment type="caution">
    <text evidence="2">The sequence shown here is derived from an EMBL/GenBank/DDBJ whole genome shotgun (WGS) entry which is preliminary data.</text>
</comment>
<reference evidence="2 3" key="1">
    <citation type="submission" date="2018-02" db="EMBL/GenBank/DDBJ databases">
        <title>Draft genome sequence of Streptococcus oricebi CCUG 70868T type strain.</title>
        <authorList>
            <person name="Mendez V."/>
            <person name="Salva-Serra F."/>
            <person name="Jaen-Luchoro D."/>
            <person name="Gonzales-Siles L."/>
            <person name="Karlsson R."/>
            <person name="Engstrom-Jakobsson H."/>
            <person name="Busquets A."/>
            <person name="Gomila M."/>
            <person name="Pineiro-Iglesias B."/>
            <person name="Bennasar-Figueras A."/>
            <person name="Seeger M."/>
            <person name="Moore E."/>
        </authorList>
    </citation>
    <scope>NUCLEOTIDE SEQUENCE [LARGE SCALE GENOMIC DNA]</scope>
    <source>
        <strain evidence="2 3">CCUG 70868</strain>
    </source>
</reference>
<proteinExistence type="predicted"/>
<keyword evidence="3" id="KW-1185">Reference proteome</keyword>
<keyword evidence="1" id="KW-0472">Membrane</keyword>
<dbReference type="Proteomes" id="UP001519296">
    <property type="component" value="Unassembled WGS sequence"/>
</dbReference>
<dbReference type="EMBL" id="PRDG01000003">
    <property type="protein sequence ID" value="MBP2623548.1"/>
    <property type="molecule type" value="Genomic_DNA"/>
</dbReference>
<evidence type="ECO:0000313" key="3">
    <source>
        <dbReference type="Proteomes" id="UP001519296"/>
    </source>
</evidence>
<keyword evidence="1" id="KW-0812">Transmembrane</keyword>
<evidence type="ECO:0000313" key="2">
    <source>
        <dbReference type="EMBL" id="MBP2623548.1"/>
    </source>
</evidence>
<protein>
    <submittedName>
        <fullName evidence="2">Uncharacterized protein</fullName>
    </submittedName>
</protein>
<evidence type="ECO:0000256" key="1">
    <source>
        <dbReference type="SAM" id="Phobius"/>
    </source>
</evidence>
<dbReference type="RefSeq" id="WP_209628045.1">
    <property type="nucleotide sequence ID" value="NZ_PRDG01000003.1"/>
</dbReference>
<gene>
    <name evidence="2" type="ORF">C4K46_06280</name>
</gene>
<accession>A0ABS5B401</accession>
<keyword evidence="1" id="KW-1133">Transmembrane helix</keyword>
<feature type="transmembrane region" description="Helical" evidence="1">
    <location>
        <begin position="6"/>
        <end position="23"/>
    </location>
</feature>
<name>A0ABS5B401_9STRE</name>
<feature type="transmembrane region" description="Helical" evidence="1">
    <location>
        <begin position="30"/>
        <end position="48"/>
    </location>
</feature>
<organism evidence="2 3">
    <name type="scientific">Streptococcus oricebi</name>
    <dbReference type="NCBI Taxonomy" id="1547447"/>
    <lineage>
        <taxon>Bacteria</taxon>
        <taxon>Bacillati</taxon>
        <taxon>Bacillota</taxon>
        <taxon>Bacilli</taxon>
        <taxon>Lactobacillales</taxon>
        <taxon>Streptococcaceae</taxon>
        <taxon>Streptococcus</taxon>
    </lineage>
</organism>
<sequence length="124" mass="14497">MIYILWLFIPLVLLLLIVPALYLSKKKRTWLFLIYILVLGWGAYYIFYQSGQPKTLQPNQTIEIKVKPKDEGADPVTELYFDNQDGGRLLLTGQDVWYDEENKLTFDVKKARLLIKTSEIVIKT</sequence>